<reference evidence="4" key="1">
    <citation type="journal article" date="2019" name="Int. J. Syst. Evol. Microbiol.">
        <title>The Global Catalogue of Microorganisms (GCM) 10K type strain sequencing project: providing services to taxonomists for standard genome sequencing and annotation.</title>
        <authorList>
            <consortium name="The Broad Institute Genomics Platform"/>
            <consortium name="The Broad Institute Genome Sequencing Center for Infectious Disease"/>
            <person name="Wu L."/>
            <person name="Ma J."/>
        </authorList>
    </citation>
    <scope>NUCLEOTIDE SEQUENCE [LARGE SCALE GENOMIC DNA]</scope>
    <source>
        <strain evidence="4">JCM 17494</strain>
    </source>
</reference>
<dbReference type="PANTHER" id="PTHR24321">
    <property type="entry name" value="DEHYDROGENASES, SHORT CHAIN"/>
    <property type="match status" value="1"/>
</dbReference>
<dbReference type="Pfam" id="PF13561">
    <property type="entry name" value="adh_short_C2"/>
    <property type="match status" value="1"/>
</dbReference>
<comment type="caution">
    <text evidence="3">The sequence shown here is derived from an EMBL/GenBank/DDBJ whole genome shotgun (WGS) entry which is preliminary data.</text>
</comment>
<name>A0ABP7ARR9_9PSEU</name>
<keyword evidence="2" id="KW-0560">Oxidoreductase</keyword>
<sequence length="81" mass="8475">MPHGITVNAVGPGVVRAGMTDVSAARAGRTMEEHLRAQAKSIPRGRIGTTRDIARAVLFFTAEDADFVTGQVLYVSGGPHG</sequence>
<dbReference type="RefSeq" id="WP_346130051.1">
    <property type="nucleotide sequence ID" value="NZ_BAABBE010000006.1"/>
</dbReference>
<proteinExistence type="inferred from homology"/>
<gene>
    <name evidence="3" type="ORF">GCM10022267_27040</name>
</gene>
<evidence type="ECO:0008006" key="5">
    <source>
        <dbReference type="Google" id="ProtNLM"/>
    </source>
</evidence>
<dbReference type="InterPro" id="IPR002347">
    <property type="entry name" value="SDR_fam"/>
</dbReference>
<keyword evidence="4" id="KW-1185">Reference proteome</keyword>
<comment type="similarity">
    <text evidence="1">Belongs to the short-chain dehydrogenases/reductases (SDR) family.</text>
</comment>
<evidence type="ECO:0000313" key="4">
    <source>
        <dbReference type="Proteomes" id="UP001500711"/>
    </source>
</evidence>
<dbReference type="PRINTS" id="PR00081">
    <property type="entry name" value="GDHRDH"/>
</dbReference>
<dbReference type="Gene3D" id="3.40.50.720">
    <property type="entry name" value="NAD(P)-binding Rossmann-like Domain"/>
    <property type="match status" value="1"/>
</dbReference>
<evidence type="ECO:0000256" key="1">
    <source>
        <dbReference type="ARBA" id="ARBA00006484"/>
    </source>
</evidence>
<dbReference type="PANTHER" id="PTHR24321:SF8">
    <property type="entry name" value="ESTRADIOL 17-BETA-DEHYDROGENASE 8-RELATED"/>
    <property type="match status" value="1"/>
</dbReference>
<dbReference type="EMBL" id="BAABBE010000006">
    <property type="protein sequence ID" value="GAA3639156.1"/>
    <property type="molecule type" value="Genomic_DNA"/>
</dbReference>
<dbReference type="SUPFAM" id="SSF51735">
    <property type="entry name" value="NAD(P)-binding Rossmann-fold domains"/>
    <property type="match status" value="1"/>
</dbReference>
<organism evidence="3 4">
    <name type="scientific">Lentzea roselyniae</name>
    <dbReference type="NCBI Taxonomy" id="531940"/>
    <lineage>
        <taxon>Bacteria</taxon>
        <taxon>Bacillati</taxon>
        <taxon>Actinomycetota</taxon>
        <taxon>Actinomycetes</taxon>
        <taxon>Pseudonocardiales</taxon>
        <taxon>Pseudonocardiaceae</taxon>
        <taxon>Lentzea</taxon>
    </lineage>
</organism>
<protein>
    <recommendedName>
        <fullName evidence="5">Enoyl-(Acyl carrier protein) reductase</fullName>
    </recommendedName>
</protein>
<dbReference type="InterPro" id="IPR036291">
    <property type="entry name" value="NAD(P)-bd_dom_sf"/>
</dbReference>
<dbReference type="Proteomes" id="UP001500711">
    <property type="component" value="Unassembled WGS sequence"/>
</dbReference>
<accession>A0ABP7ARR9</accession>
<evidence type="ECO:0000313" key="3">
    <source>
        <dbReference type="EMBL" id="GAA3639156.1"/>
    </source>
</evidence>
<evidence type="ECO:0000256" key="2">
    <source>
        <dbReference type="ARBA" id="ARBA00023002"/>
    </source>
</evidence>